<organism evidence="10 11">
    <name type="scientific">Larkinella bovis</name>
    <dbReference type="NCBI Taxonomy" id="683041"/>
    <lineage>
        <taxon>Bacteria</taxon>
        <taxon>Pseudomonadati</taxon>
        <taxon>Bacteroidota</taxon>
        <taxon>Cytophagia</taxon>
        <taxon>Cytophagales</taxon>
        <taxon>Spirosomataceae</taxon>
        <taxon>Larkinella</taxon>
    </lineage>
</organism>
<evidence type="ECO:0000256" key="7">
    <source>
        <dbReference type="ARBA" id="ARBA00049120"/>
    </source>
</evidence>
<dbReference type="PANTHER" id="PTHR13370:SF3">
    <property type="entry name" value="TRNA (GUANINE(10)-N2)-METHYLTRANSFERASE HOMOLOG"/>
    <property type="match status" value="1"/>
</dbReference>
<dbReference type="PRINTS" id="PR00508">
    <property type="entry name" value="S21N4MTFRASE"/>
</dbReference>
<keyword evidence="4" id="KW-0949">S-adenosyl-L-methionine</keyword>
<dbReference type="Gene3D" id="3.40.50.150">
    <property type="entry name" value="Vaccinia Virus protein VP39"/>
    <property type="match status" value="2"/>
</dbReference>
<dbReference type="EC" id="2.1.1.-" evidence="8"/>
<keyword evidence="3" id="KW-0808">Transferase</keyword>
<proteinExistence type="inferred from homology"/>
<keyword evidence="5" id="KW-0680">Restriction system</keyword>
<dbReference type="Proteomes" id="UP001596106">
    <property type="component" value="Unassembled WGS sequence"/>
</dbReference>
<dbReference type="SUPFAM" id="SSF53335">
    <property type="entry name" value="S-adenosyl-L-methionine-dependent methyltransferases"/>
    <property type="match status" value="2"/>
</dbReference>
<comment type="caution">
    <text evidence="10">The sequence shown here is derived from an EMBL/GenBank/DDBJ whole genome shotgun (WGS) entry which is preliminary data.</text>
</comment>
<evidence type="ECO:0000256" key="8">
    <source>
        <dbReference type="RuleBase" id="RU362026"/>
    </source>
</evidence>
<keyword evidence="2 10" id="KW-0489">Methyltransferase</keyword>
<evidence type="ECO:0000313" key="10">
    <source>
        <dbReference type="EMBL" id="MFC5413160.1"/>
    </source>
</evidence>
<evidence type="ECO:0000313" key="11">
    <source>
        <dbReference type="Proteomes" id="UP001596106"/>
    </source>
</evidence>
<dbReference type="PROSITE" id="PS00093">
    <property type="entry name" value="N4_MTASE"/>
    <property type="match status" value="1"/>
</dbReference>
<evidence type="ECO:0000256" key="2">
    <source>
        <dbReference type="ARBA" id="ARBA00022603"/>
    </source>
</evidence>
<dbReference type="Pfam" id="PF01555">
    <property type="entry name" value="N6_N4_Mtase"/>
    <property type="match status" value="1"/>
</dbReference>
<dbReference type="PANTHER" id="PTHR13370">
    <property type="entry name" value="RNA METHYLASE-RELATED"/>
    <property type="match status" value="1"/>
</dbReference>
<keyword evidence="11" id="KW-1185">Reference proteome</keyword>
<evidence type="ECO:0000256" key="6">
    <source>
        <dbReference type="ARBA" id="ARBA00023125"/>
    </source>
</evidence>
<gene>
    <name evidence="10" type="ORF">ACFPMF_27815</name>
</gene>
<dbReference type="InterPro" id="IPR029063">
    <property type="entry name" value="SAM-dependent_MTases_sf"/>
</dbReference>
<evidence type="ECO:0000256" key="1">
    <source>
        <dbReference type="ARBA" id="ARBA00010203"/>
    </source>
</evidence>
<dbReference type="GO" id="GO:0032259">
    <property type="term" value="P:methylation"/>
    <property type="evidence" value="ECO:0007669"/>
    <property type="project" value="UniProtKB-KW"/>
</dbReference>
<dbReference type="InterPro" id="IPR001091">
    <property type="entry name" value="RM_Methyltransferase"/>
</dbReference>
<dbReference type="EMBL" id="JBHSMA010000023">
    <property type="protein sequence ID" value="MFC5413160.1"/>
    <property type="molecule type" value="Genomic_DNA"/>
</dbReference>
<sequence>MKQVKLFENNGRCYFYKKNRRDYEPISDIALNEQAKAVLERFYHDRHKYKIPKRLIDKWDKVALFSSTGNVQKASALYIVDEETTFEVGNKLNDLTSKEWLSETVTVFTQKGLGAGSKDAQIERLHPAPFSFQDVAKLIRYFTKEGGKVLDPFVGVGSTLKACAFEGREGYGIELNPKYHSLIQERINIEVPFDLPYKNLQHAINADCRDAIDSFDDEMFDFIITSPPYWNILETVDHKVKQNRVEFDLDIKYSTDEKDLGNIEGYEEFLEILSDIFDRSARILKSRKYLCVIVSDFRKKEKYHLFHADIARAIENKGNFALKGIRILHQKFKSIYPYGYPFSFVPNVHHQNVLIFQKIK</sequence>
<comment type="similarity">
    <text evidence="1">Belongs to the N(4)/N(6)-methyltransferase family. N(4) subfamily.</text>
</comment>
<dbReference type="InterPro" id="IPR017985">
    <property type="entry name" value="MeTrfase_CN4_CS"/>
</dbReference>
<protein>
    <recommendedName>
        <fullName evidence="8">Methyltransferase</fullName>
        <ecNumber evidence="8">2.1.1.-</ecNumber>
    </recommendedName>
</protein>
<comment type="catalytic activity">
    <reaction evidence="7">
        <text>a 2'-deoxycytidine in DNA + S-adenosyl-L-methionine = an N(4)-methyl-2'-deoxycytidine in DNA + S-adenosyl-L-homocysteine + H(+)</text>
        <dbReference type="Rhea" id="RHEA:16857"/>
        <dbReference type="Rhea" id="RHEA-COMP:11369"/>
        <dbReference type="Rhea" id="RHEA-COMP:13674"/>
        <dbReference type="ChEBI" id="CHEBI:15378"/>
        <dbReference type="ChEBI" id="CHEBI:57856"/>
        <dbReference type="ChEBI" id="CHEBI:59789"/>
        <dbReference type="ChEBI" id="CHEBI:85452"/>
        <dbReference type="ChEBI" id="CHEBI:137933"/>
        <dbReference type="EC" id="2.1.1.113"/>
    </reaction>
</comment>
<dbReference type="GO" id="GO:0008168">
    <property type="term" value="F:methyltransferase activity"/>
    <property type="evidence" value="ECO:0007669"/>
    <property type="project" value="UniProtKB-KW"/>
</dbReference>
<evidence type="ECO:0000256" key="5">
    <source>
        <dbReference type="ARBA" id="ARBA00022747"/>
    </source>
</evidence>
<name>A0ABW0ILA1_9BACT</name>
<dbReference type="RefSeq" id="WP_379851417.1">
    <property type="nucleotide sequence ID" value="NZ_JBHSMA010000023.1"/>
</dbReference>
<evidence type="ECO:0000259" key="9">
    <source>
        <dbReference type="Pfam" id="PF01555"/>
    </source>
</evidence>
<evidence type="ECO:0000256" key="4">
    <source>
        <dbReference type="ARBA" id="ARBA00022691"/>
    </source>
</evidence>
<reference evidence="11" key="1">
    <citation type="journal article" date="2019" name="Int. J. Syst. Evol. Microbiol.">
        <title>The Global Catalogue of Microorganisms (GCM) 10K type strain sequencing project: providing services to taxonomists for standard genome sequencing and annotation.</title>
        <authorList>
            <consortium name="The Broad Institute Genomics Platform"/>
            <consortium name="The Broad Institute Genome Sequencing Center for Infectious Disease"/>
            <person name="Wu L."/>
            <person name="Ma J."/>
        </authorList>
    </citation>
    <scope>NUCLEOTIDE SEQUENCE [LARGE SCALE GENOMIC DNA]</scope>
    <source>
        <strain evidence="11">CCUG 55250</strain>
    </source>
</reference>
<dbReference type="InterPro" id="IPR002941">
    <property type="entry name" value="DNA_methylase_N4/N6"/>
</dbReference>
<evidence type="ECO:0000256" key="3">
    <source>
        <dbReference type="ARBA" id="ARBA00022679"/>
    </source>
</evidence>
<feature type="domain" description="DNA methylase N-4/N-6" evidence="9">
    <location>
        <begin position="54"/>
        <end position="185"/>
    </location>
</feature>
<accession>A0ABW0ILA1</accession>
<keyword evidence="6" id="KW-0238">DNA-binding</keyword>